<comment type="caution">
    <text evidence="1">The sequence shown here is derived from an EMBL/GenBank/DDBJ whole genome shotgun (WGS) entry which is preliminary data.</text>
</comment>
<proteinExistence type="predicted"/>
<sequence length="878" mass="97050">MAPLLPLQLANLLKFAAPLTCNADPARLSQAPQHPADSHGPSSPSSLGPFRNALSDAPLGADSHRTLSNLPYSYGGTRRLNGRHAARPSACWPRRAPIDERRGLAAIDWSSSCLAPVSEEDTTSATCSVQRSSHSVQASDPHAQNGVKPVGEKGEARPWLQILNHRPTSTHPYEHSLIALSGPSRPATSILTLHAAQLVPSSRRLTSTASMRSCNQHGGSAASVESFGLLPHAASPPMASKAKIGLQRNAQSRCGIGFIWQPRLNDFRALSADDVGTRFWAVSTLVFTSLGGFLDFITGLILPETLRLPEPQTTDMFNVYYPKESRRRTRRMPRSLRYCACDAGCQSWMGSQSCLQRHRQVPRHSNPSFFAASHDLPYHAKIFQVPEHKDASRLKKVSIAHRINQIRLHLPLTCIPLSSSRSPVYHRLCPALAGSPHHPPAPVSCSHAIKTLVGSNACRKVSENQCYFRREQFSRASSHSYQDSKVANLEKMTRIIVASKDDFPVPASPIMISHWQWNGPSDTTVSQAETKMRLIITHFDVAFLSYAALLCVSALPIRYPHRHALFFRQLGEQKASCYSDMKLYYSSIAILMGVCPLHLNSRKSLKHKRERICLIDCLASDPTLPCLMRTQELERSETPRTMNDGLLTTIAPSWTSFIPHGPSIIQHASLAGLRRHSPSGFDEVFGNACNSAYIILANIEKPLVTLLSSDPLLGLAVNFQASTALLSVLHVLLAKKKPTSSTRGARPMPPQLGKLELELPSVALTHSWPSQNKIQLRLLFTSSDEKHRRCMTRAKIHSSLDRSQSASPRFLTCLPRDLESSASTKTNSQRFGTIELKYFSSLCSPRRRMELNIISKKMSALLAVYHLCFITRGEIETI</sequence>
<protein>
    <submittedName>
        <fullName evidence="1">Uncharacterized protein</fullName>
    </submittedName>
</protein>
<gene>
    <name evidence="1" type="ORF">BDR25DRAFT_360943</name>
</gene>
<evidence type="ECO:0000313" key="2">
    <source>
        <dbReference type="Proteomes" id="UP000799755"/>
    </source>
</evidence>
<reference evidence="1" key="1">
    <citation type="journal article" date="2020" name="Stud. Mycol.">
        <title>101 Dothideomycetes genomes: a test case for predicting lifestyles and emergence of pathogens.</title>
        <authorList>
            <person name="Haridas S."/>
            <person name="Albert R."/>
            <person name="Binder M."/>
            <person name="Bloem J."/>
            <person name="Labutti K."/>
            <person name="Salamov A."/>
            <person name="Andreopoulos B."/>
            <person name="Baker S."/>
            <person name="Barry K."/>
            <person name="Bills G."/>
            <person name="Bluhm B."/>
            <person name="Cannon C."/>
            <person name="Castanera R."/>
            <person name="Culley D."/>
            <person name="Daum C."/>
            <person name="Ezra D."/>
            <person name="Gonzalez J."/>
            <person name="Henrissat B."/>
            <person name="Kuo A."/>
            <person name="Liang C."/>
            <person name="Lipzen A."/>
            <person name="Lutzoni F."/>
            <person name="Magnuson J."/>
            <person name="Mondo S."/>
            <person name="Nolan M."/>
            <person name="Ohm R."/>
            <person name="Pangilinan J."/>
            <person name="Park H.-J."/>
            <person name="Ramirez L."/>
            <person name="Alfaro M."/>
            <person name="Sun H."/>
            <person name="Tritt A."/>
            <person name="Yoshinaga Y."/>
            <person name="Zwiers L.-H."/>
            <person name="Turgeon B."/>
            <person name="Goodwin S."/>
            <person name="Spatafora J."/>
            <person name="Crous P."/>
            <person name="Grigoriev I."/>
        </authorList>
    </citation>
    <scope>NUCLEOTIDE SEQUENCE</scope>
    <source>
        <strain evidence="1">ATCC 200398</strain>
    </source>
</reference>
<dbReference type="EMBL" id="MU003532">
    <property type="protein sequence ID" value="KAF2465036.1"/>
    <property type="molecule type" value="Genomic_DNA"/>
</dbReference>
<name>A0ACB6QFX6_9PLEO</name>
<accession>A0ACB6QFX6</accession>
<keyword evidence="2" id="KW-1185">Reference proteome</keyword>
<dbReference type="Proteomes" id="UP000799755">
    <property type="component" value="Unassembled WGS sequence"/>
</dbReference>
<evidence type="ECO:0000313" key="1">
    <source>
        <dbReference type="EMBL" id="KAF2465036.1"/>
    </source>
</evidence>
<organism evidence="1 2">
    <name type="scientific">Lindgomyces ingoldianus</name>
    <dbReference type="NCBI Taxonomy" id="673940"/>
    <lineage>
        <taxon>Eukaryota</taxon>
        <taxon>Fungi</taxon>
        <taxon>Dikarya</taxon>
        <taxon>Ascomycota</taxon>
        <taxon>Pezizomycotina</taxon>
        <taxon>Dothideomycetes</taxon>
        <taxon>Pleosporomycetidae</taxon>
        <taxon>Pleosporales</taxon>
        <taxon>Lindgomycetaceae</taxon>
        <taxon>Lindgomyces</taxon>
    </lineage>
</organism>